<keyword evidence="2" id="KW-0472">Membrane</keyword>
<gene>
    <name evidence="4" type="ORF">NTEN_LOCUS11684</name>
</gene>
<name>A0A6H5GQ82_9HEMI</name>
<dbReference type="AlphaFoldDB" id="A0A6H5GQ82"/>
<proteinExistence type="predicted"/>
<dbReference type="Proteomes" id="UP000479000">
    <property type="component" value="Unassembled WGS sequence"/>
</dbReference>
<evidence type="ECO:0000256" key="1">
    <source>
        <dbReference type="SAM" id="MobiDB-lite"/>
    </source>
</evidence>
<evidence type="ECO:0000256" key="3">
    <source>
        <dbReference type="SAM" id="SignalP"/>
    </source>
</evidence>
<feature type="non-terminal residue" evidence="4">
    <location>
        <position position="305"/>
    </location>
</feature>
<dbReference type="EMBL" id="CADCXU010017453">
    <property type="protein sequence ID" value="CAB0006207.1"/>
    <property type="molecule type" value="Genomic_DNA"/>
</dbReference>
<reference evidence="4 5" key="1">
    <citation type="submission" date="2020-02" db="EMBL/GenBank/DDBJ databases">
        <authorList>
            <person name="Ferguson B K."/>
        </authorList>
    </citation>
    <scope>NUCLEOTIDE SEQUENCE [LARGE SCALE GENOMIC DNA]</scope>
</reference>
<keyword evidence="2" id="KW-0812">Transmembrane</keyword>
<accession>A0A6H5GQ82</accession>
<evidence type="ECO:0000256" key="2">
    <source>
        <dbReference type="SAM" id="Phobius"/>
    </source>
</evidence>
<feature type="signal peptide" evidence="3">
    <location>
        <begin position="1"/>
        <end position="20"/>
    </location>
</feature>
<keyword evidence="3" id="KW-0732">Signal</keyword>
<dbReference type="Gene3D" id="1.10.530.10">
    <property type="match status" value="1"/>
</dbReference>
<evidence type="ECO:0000313" key="5">
    <source>
        <dbReference type="Proteomes" id="UP000479000"/>
    </source>
</evidence>
<feature type="chain" id="PRO_5026076266" evidence="3">
    <location>
        <begin position="21"/>
        <end position="305"/>
    </location>
</feature>
<feature type="region of interest" description="Disordered" evidence="1">
    <location>
        <begin position="263"/>
        <end position="305"/>
    </location>
</feature>
<keyword evidence="2" id="KW-1133">Transmembrane helix</keyword>
<protein>
    <submittedName>
        <fullName evidence="4">Uncharacterized protein</fullName>
    </submittedName>
</protein>
<organism evidence="4 5">
    <name type="scientific">Nesidiocoris tenuis</name>
    <dbReference type="NCBI Taxonomy" id="355587"/>
    <lineage>
        <taxon>Eukaryota</taxon>
        <taxon>Metazoa</taxon>
        <taxon>Ecdysozoa</taxon>
        <taxon>Arthropoda</taxon>
        <taxon>Hexapoda</taxon>
        <taxon>Insecta</taxon>
        <taxon>Pterygota</taxon>
        <taxon>Neoptera</taxon>
        <taxon>Paraneoptera</taxon>
        <taxon>Hemiptera</taxon>
        <taxon>Heteroptera</taxon>
        <taxon>Panheteroptera</taxon>
        <taxon>Cimicomorpha</taxon>
        <taxon>Miridae</taxon>
        <taxon>Dicyphina</taxon>
        <taxon>Nesidiocoris</taxon>
    </lineage>
</organism>
<sequence>MFYSCYTFVFTVLLLSYARAEKFKPNDFAVKLLELNVTHWDIPILACLAYRSSDLTTGYSYTYMSFLGPTPVEYGIFGLPEDVFRGSSPCQGMKTSSALDADLEDDLRCINNILFTQNSDGLSRSSRNNLKRKLNLKSCYKWWNSLPHCFPTKTEVTNEQKLDRCPMEVLRCTFSFLASTNLTAFLAATLLCVIIWMGYLVGKILTLQSPHQEKSERVNVVRTDSFIHEPFKARHLVNLNHGGACHFIRFPVKSNFKLARVRNGDDRRRRSEGKLQKMGHEVGRISRHDPVSTAGRGDSFWPLSS</sequence>
<evidence type="ECO:0000313" key="4">
    <source>
        <dbReference type="EMBL" id="CAB0006207.1"/>
    </source>
</evidence>
<feature type="compositionally biased region" description="Basic and acidic residues" evidence="1">
    <location>
        <begin position="263"/>
        <end position="290"/>
    </location>
</feature>
<feature type="transmembrane region" description="Helical" evidence="2">
    <location>
        <begin position="182"/>
        <end position="202"/>
    </location>
</feature>
<keyword evidence="5" id="KW-1185">Reference proteome</keyword>